<sequence length="126" mass="14068">MRNSLLLSLGIAALSCFHPVQAGVPKPSTAVYEKPWLFYTAIYQKSIYCFQDRYGERGYEIWLHNNNPSKAYAVTIQVEQRYHANVTYSTRVVNIPAGGDIYIGCTVSGIGPSNYIGYSYQVVGES</sequence>
<accession>A0ABT3IKG8</accession>
<dbReference type="Proteomes" id="UP001207742">
    <property type="component" value="Unassembled WGS sequence"/>
</dbReference>
<dbReference type="EMBL" id="JAPDNS010000001">
    <property type="protein sequence ID" value="MCW3484416.1"/>
    <property type="molecule type" value="Genomic_DNA"/>
</dbReference>
<dbReference type="RefSeq" id="WP_264730017.1">
    <property type="nucleotide sequence ID" value="NZ_JAPDNR010000001.1"/>
</dbReference>
<evidence type="ECO:0000313" key="2">
    <source>
        <dbReference type="EMBL" id="MCW3484416.1"/>
    </source>
</evidence>
<gene>
    <name evidence="2" type="ORF">OL497_10965</name>
</gene>
<keyword evidence="1" id="KW-0732">Signal</keyword>
<reference evidence="2 3" key="1">
    <citation type="submission" date="2022-10" db="EMBL/GenBank/DDBJ databases">
        <title>Chitinophaga nivalis PC15 sp. nov., isolated from Pyeongchang county, South Korea.</title>
        <authorList>
            <person name="Trinh H.N."/>
        </authorList>
    </citation>
    <scope>NUCLEOTIDE SEQUENCE [LARGE SCALE GENOMIC DNA]</scope>
    <source>
        <strain evidence="2 3">PC14</strain>
    </source>
</reference>
<keyword evidence="3" id="KW-1185">Reference proteome</keyword>
<comment type="caution">
    <text evidence="2">The sequence shown here is derived from an EMBL/GenBank/DDBJ whole genome shotgun (WGS) entry which is preliminary data.</text>
</comment>
<organism evidence="2 3">
    <name type="scientific">Chitinophaga nivalis</name>
    <dbReference type="NCBI Taxonomy" id="2991709"/>
    <lineage>
        <taxon>Bacteria</taxon>
        <taxon>Pseudomonadati</taxon>
        <taxon>Bacteroidota</taxon>
        <taxon>Chitinophagia</taxon>
        <taxon>Chitinophagales</taxon>
        <taxon>Chitinophagaceae</taxon>
        <taxon>Chitinophaga</taxon>
    </lineage>
</organism>
<evidence type="ECO:0000313" key="3">
    <source>
        <dbReference type="Proteomes" id="UP001207742"/>
    </source>
</evidence>
<protein>
    <recommendedName>
        <fullName evidence="4">Ig-like domain-containing protein</fullName>
    </recommendedName>
</protein>
<evidence type="ECO:0008006" key="4">
    <source>
        <dbReference type="Google" id="ProtNLM"/>
    </source>
</evidence>
<dbReference type="PROSITE" id="PS51257">
    <property type="entry name" value="PROKAR_LIPOPROTEIN"/>
    <property type="match status" value="1"/>
</dbReference>
<proteinExistence type="predicted"/>
<feature type="signal peptide" evidence="1">
    <location>
        <begin position="1"/>
        <end position="22"/>
    </location>
</feature>
<evidence type="ECO:0000256" key="1">
    <source>
        <dbReference type="SAM" id="SignalP"/>
    </source>
</evidence>
<name>A0ABT3IKG8_9BACT</name>
<feature type="chain" id="PRO_5046192343" description="Ig-like domain-containing protein" evidence="1">
    <location>
        <begin position="23"/>
        <end position="126"/>
    </location>
</feature>